<protein>
    <recommendedName>
        <fullName evidence="5">NACHT domain-containing protein</fullName>
    </recommendedName>
</protein>
<name>A0A9E8ZDT0_9CYAN</name>
<keyword evidence="7" id="KW-1185">Reference proteome</keyword>
<gene>
    <name evidence="6" type="ORF">OXH18_20580</name>
</gene>
<dbReference type="InterPro" id="IPR020472">
    <property type="entry name" value="WD40_PAC1"/>
</dbReference>
<dbReference type="InterPro" id="IPR015943">
    <property type="entry name" value="WD40/YVTN_repeat-like_dom_sf"/>
</dbReference>
<feature type="repeat" description="WD" evidence="3">
    <location>
        <begin position="846"/>
        <end position="887"/>
    </location>
</feature>
<dbReference type="PANTHER" id="PTHR19848">
    <property type="entry name" value="WD40 REPEAT PROTEIN"/>
    <property type="match status" value="1"/>
</dbReference>
<dbReference type="PROSITE" id="PS50082">
    <property type="entry name" value="WD_REPEATS_2"/>
    <property type="match status" value="14"/>
</dbReference>
<accession>A0A9E8ZDT0</accession>
<sequence>MITVKDGLGLVEQLLEKRLNKLQELVFRQSWKGLSYKEIARANSRDIGHVKNTGAELWRAISEKLGERVTKQNVQTVLQHYWQTQEEESTQHHSLSPPSTISGATTRSAVSRTDWDEAIDVSIFVDRRLELHQLHQWVQGDRCRLVLLLGMGGIGKTALAVTLAQQFAQGTNQPDILGNDTIQAREMISALENFEFVIWRSLREAPPLDQLLLDLLKVLSHQATIALPEQESEQIGQLVQALTVSRCLLVLDNVEPLLQSGEQAGRFRCGYENYAELFRRLAQSLHQSCVILTSREAPKVISQLAGKTRPVRILQLAGVGVTGGQQIFEEYGCFQGSDSDWQTVIKHYAGNPLALKIAASRIQDVLDGNLSRFVQDYLQPNKVAFADIHDLLDRQFERLSHTEQDIMYWLTVNREPVSDSDLNEDIFSTESLHKLLDALALLRQRSLIEKTTHGFTQQPVVMEYVTERLIERIVTEIIEWNTKSKIDGNEVSYESDETFELNETTDALSVACPPPPPLPTPLLCRYALLKAQCKDYVREAQTRILLEPIVNQLLLHFGSKTKLESCLQQILASLKQHAPLQPGYAAGNILNLLCYLQIDLTGYDFSHLAVWQAYLPAVSLPHVNFAYADLSKSVFAESFGGIVSVAFSPDGQQLAVADSNGGIRVWDISSGRSQLILRAHETWIWSIAFSPDGQWLASASDDNTAKLWNLATGTCLRTLNGHTQAVLAVAFSPDSEWLATSSDDLTIRLWNTCDPGSYDHCWVAHDRRVWSLGFSPDGQTLASSSEDHTVKLWYWQTATCLKTLVGHSDWVKGIAFHPNGHLIATGSHDQTLKLWDVQTGQCLKTLTGHRNAVTAVGFSPEGGQLISSSHDHTLRVWDLNLGRCCKVLQGHTNRLWSVAVHPDGQRIASGGDDHAVKLWNMHTGHCLKTFRGHTNALLWMIFNGDRSVLASGHEDETIKLWDVQTKRVFRTLRGHGDRVWAIAFSPQSRDTSILASGSGDQTIKLWNWRSGECLKTLHGHASWVWAVVFHPTIPLLASGSYDGTIKFWEIPGGECIRTLNGHTAPVVDTLFNATGDWLFSCGFDETIRLWQVKTGDCIRVLQGHTNKVWRLALSPDQQYLASCSYDNTLKLWEVQTGECVCTFTGHVAPVVALAFDTSGQRLISGSFDQTIKLWEVQTGKCLHTLEGHQGIISGLLTEGELLLSSSFDETIKYWNLTTGDCLETLRTPQP</sequence>
<keyword evidence="1 3" id="KW-0853">WD repeat</keyword>
<organism evidence="6 7">
    <name type="scientific">Thermocoleostomius sinensis A174</name>
    <dbReference type="NCBI Taxonomy" id="2016057"/>
    <lineage>
        <taxon>Bacteria</taxon>
        <taxon>Bacillati</taxon>
        <taxon>Cyanobacteriota</taxon>
        <taxon>Cyanophyceae</taxon>
        <taxon>Oculatellales</taxon>
        <taxon>Oculatellaceae</taxon>
        <taxon>Thermocoleostomius</taxon>
    </lineage>
</organism>
<feature type="repeat" description="WD" evidence="3">
    <location>
        <begin position="1101"/>
        <end position="1142"/>
    </location>
</feature>
<dbReference type="AlphaFoldDB" id="A0A9E8ZDT0"/>
<dbReference type="Proteomes" id="UP001163152">
    <property type="component" value="Chromosome"/>
</dbReference>
<evidence type="ECO:0000313" key="6">
    <source>
        <dbReference type="EMBL" id="WAL59543.1"/>
    </source>
</evidence>
<dbReference type="PROSITE" id="PS50837">
    <property type="entry name" value="NACHT"/>
    <property type="match status" value="1"/>
</dbReference>
<feature type="repeat" description="WD" evidence="3">
    <location>
        <begin position="804"/>
        <end position="845"/>
    </location>
</feature>
<keyword evidence="2" id="KW-0677">Repeat</keyword>
<dbReference type="SMART" id="SM00320">
    <property type="entry name" value="WD40"/>
    <property type="match status" value="14"/>
</dbReference>
<dbReference type="PANTHER" id="PTHR19848:SF8">
    <property type="entry name" value="F-BOX AND WD REPEAT DOMAIN CONTAINING 7"/>
    <property type="match status" value="1"/>
</dbReference>
<dbReference type="InterPro" id="IPR001680">
    <property type="entry name" value="WD40_rpt"/>
</dbReference>
<dbReference type="InterPro" id="IPR036322">
    <property type="entry name" value="WD40_repeat_dom_sf"/>
</dbReference>
<dbReference type="PRINTS" id="PR00364">
    <property type="entry name" value="DISEASERSIST"/>
</dbReference>
<evidence type="ECO:0000259" key="5">
    <source>
        <dbReference type="PROSITE" id="PS50837"/>
    </source>
</evidence>
<feature type="compositionally biased region" description="Polar residues" evidence="4">
    <location>
        <begin position="92"/>
        <end position="108"/>
    </location>
</feature>
<dbReference type="PROSITE" id="PS00678">
    <property type="entry name" value="WD_REPEATS_1"/>
    <property type="match status" value="8"/>
</dbReference>
<feature type="repeat" description="WD" evidence="3">
    <location>
        <begin position="972"/>
        <end position="1016"/>
    </location>
</feature>
<dbReference type="Pfam" id="PF26355">
    <property type="entry name" value="HTH_VMAP-M9"/>
    <property type="match status" value="1"/>
</dbReference>
<evidence type="ECO:0000256" key="4">
    <source>
        <dbReference type="SAM" id="MobiDB-lite"/>
    </source>
</evidence>
<feature type="repeat" description="WD" evidence="3">
    <location>
        <begin position="677"/>
        <end position="718"/>
    </location>
</feature>
<evidence type="ECO:0000256" key="2">
    <source>
        <dbReference type="ARBA" id="ARBA00022737"/>
    </source>
</evidence>
<dbReference type="InterPro" id="IPR058651">
    <property type="entry name" value="HTH_VMAP-M9"/>
</dbReference>
<dbReference type="KEGG" id="tsin:OXH18_20580"/>
<feature type="repeat" description="WD" evidence="3">
    <location>
        <begin position="930"/>
        <end position="971"/>
    </location>
</feature>
<dbReference type="PROSITE" id="PS50294">
    <property type="entry name" value="WD_REPEATS_REGION"/>
    <property type="match status" value="13"/>
</dbReference>
<dbReference type="InterPro" id="IPR019775">
    <property type="entry name" value="WD40_repeat_CS"/>
</dbReference>
<feature type="repeat" description="WD" evidence="3">
    <location>
        <begin position="762"/>
        <end position="803"/>
    </location>
</feature>
<dbReference type="RefSeq" id="WP_268609337.1">
    <property type="nucleotide sequence ID" value="NZ_CP113797.1"/>
</dbReference>
<feature type="repeat" description="WD" evidence="3">
    <location>
        <begin position="635"/>
        <end position="676"/>
    </location>
</feature>
<dbReference type="Gene3D" id="2.130.10.10">
    <property type="entry name" value="YVTN repeat-like/Quinoprotein amine dehydrogenase"/>
    <property type="match status" value="6"/>
</dbReference>
<feature type="repeat" description="WD" evidence="3">
    <location>
        <begin position="888"/>
        <end position="929"/>
    </location>
</feature>
<dbReference type="SUPFAM" id="SSF52540">
    <property type="entry name" value="P-loop containing nucleoside triphosphate hydrolases"/>
    <property type="match status" value="1"/>
</dbReference>
<dbReference type="PRINTS" id="PR00320">
    <property type="entry name" value="GPROTEINBRPT"/>
</dbReference>
<evidence type="ECO:0000313" key="7">
    <source>
        <dbReference type="Proteomes" id="UP001163152"/>
    </source>
</evidence>
<dbReference type="Gene3D" id="3.40.50.300">
    <property type="entry name" value="P-loop containing nucleotide triphosphate hydrolases"/>
    <property type="match status" value="1"/>
</dbReference>
<evidence type="ECO:0000256" key="1">
    <source>
        <dbReference type="ARBA" id="ARBA00022574"/>
    </source>
</evidence>
<proteinExistence type="predicted"/>
<dbReference type="CDD" id="cd00200">
    <property type="entry name" value="WD40"/>
    <property type="match status" value="2"/>
</dbReference>
<evidence type="ECO:0000256" key="3">
    <source>
        <dbReference type="PROSITE-ProRule" id="PRU00221"/>
    </source>
</evidence>
<reference evidence="6" key="1">
    <citation type="submission" date="2022-12" db="EMBL/GenBank/DDBJ databases">
        <title>Polyphasic identification of a Novel Hot-Spring Cyanobacterium Ocullathermofonsia sinensis gen nov. sp. nov. and Genomic Insights on its Adaptations to the Thermal Habitat.</title>
        <authorList>
            <person name="Daroch M."/>
            <person name="Tang J."/>
            <person name="Jiang Y."/>
        </authorList>
    </citation>
    <scope>NUCLEOTIDE SEQUENCE</scope>
    <source>
        <strain evidence="6">PKUAC-SCTA174</strain>
    </source>
</reference>
<dbReference type="InterPro" id="IPR027417">
    <property type="entry name" value="P-loop_NTPase"/>
</dbReference>
<feature type="repeat" description="WD" evidence="3">
    <location>
        <begin position="1143"/>
        <end position="1184"/>
    </location>
</feature>
<dbReference type="InterPro" id="IPR007111">
    <property type="entry name" value="NACHT_NTPase"/>
</dbReference>
<feature type="repeat" description="WD" evidence="3">
    <location>
        <begin position="719"/>
        <end position="751"/>
    </location>
</feature>
<feature type="region of interest" description="Disordered" evidence="4">
    <location>
        <begin position="87"/>
        <end position="108"/>
    </location>
</feature>
<dbReference type="SUPFAM" id="SSF50960">
    <property type="entry name" value="TolB, C-terminal domain"/>
    <property type="match status" value="1"/>
</dbReference>
<dbReference type="SUPFAM" id="SSF50978">
    <property type="entry name" value="WD40 repeat-like"/>
    <property type="match status" value="2"/>
</dbReference>
<feature type="repeat" description="WD" evidence="3">
    <location>
        <begin position="1017"/>
        <end position="1058"/>
    </location>
</feature>
<feature type="repeat" description="WD" evidence="3">
    <location>
        <begin position="1185"/>
        <end position="1224"/>
    </location>
</feature>
<feature type="repeat" description="WD" evidence="3">
    <location>
        <begin position="1059"/>
        <end position="1100"/>
    </location>
</feature>
<dbReference type="EMBL" id="CP113797">
    <property type="protein sequence ID" value="WAL59543.1"/>
    <property type="molecule type" value="Genomic_DNA"/>
</dbReference>
<dbReference type="Pfam" id="PF00400">
    <property type="entry name" value="WD40"/>
    <property type="match status" value="14"/>
</dbReference>
<feature type="domain" description="NACHT" evidence="5">
    <location>
        <begin position="144"/>
        <end position="257"/>
    </location>
</feature>